<organism evidence="4 5">
    <name type="scientific">Nocardia thailandica</name>
    <dbReference type="NCBI Taxonomy" id="257275"/>
    <lineage>
        <taxon>Bacteria</taxon>
        <taxon>Bacillati</taxon>
        <taxon>Actinomycetota</taxon>
        <taxon>Actinomycetes</taxon>
        <taxon>Mycobacteriales</taxon>
        <taxon>Nocardiaceae</taxon>
        <taxon>Nocardia</taxon>
    </lineage>
</organism>
<dbReference type="RefSeq" id="WP_387703135.1">
    <property type="nucleotide sequence ID" value="NZ_JBIAMX010000029.1"/>
</dbReference>
<dbReference type="Proteomes" id="UP001601444">
    <property type="component" value="Unassembled WGS sequence"/>
</dbReference>
<accession>A0ABW6PX64</accession>
<feature type="compositionally biased region" description="Polar residues" evidence="2">
    <location>
        <begin position="1106"/>
        <end position="1116"/>
    </location>
</feature>
<feature type="compositionally biased region" description="Polar residues" evidence="2">
    <location>
        <begin position="1286"/>
        <end position="1306"/>
    </location>
</feature>
<sequence>MATYSAGSASVRIKPDFSGFIRQLRADLAEVEAKYGVEINPDMTGFAAALETRLGEIQARLGVEIFADMTGFATDLEARLGEIQAKLGVEIEPDTAGLETELQTELAGVDGKVEVEVGVSEDSLTRAEEKIRTRLGKISVEIRVSANTQPAAAEIAALRRLNRRFTMRVDAETNPAAREMEALRRLNRTHTMRVDADTSRAAAQMAALRAANAAASAGSGGGAGGSGLQLTALMNAAALGVGLLPAAASAIAEIGADVQSLLQNIVLIPGAFAAAGASFFTLSVGLDHLKDAFSDSPKKAAKAYAALSDEGKKTVDTLKSFGPAWDKIKDSVQDTTLSGLSLPLKDLLTTQQPVLRDGMTQLAGQFNGIFKTAIAEAGSDKSVGALRGIFGSTASAAGELNKAVVPIISTIRTLATSGSSVMPQLAASFATAATKADAFFAKASQSGDLSRWMQEGITAAGRLLSVLSNLGSSLSSIFRATKGDGDGFLLTMDKLTERMATWLKSSEGQAELRTFFAEGKQSLSEWKPVLESVGTIMGSLYSAAQQWSAILLPFLQAGASLLSSHNGMLQTILVSYFAFRTISPILSELQAAFGSATAAAGRFQTAFAAANTSASMLSRTGSGLAAMLGSGGMLGIAVAGAAIGLGLLAQKHQEAAAAASEQKRQLEQLRETLDDQTGAATEETRATVAKDLENKGVLKQAQALAIDPRQYVNAGLGLDEAAKAKINEKLTATILEQIPKTWESATYFDQTAGGLGLSRTDLAQAVQGIPEAVAKFEQAWAKNGNGLGGSLQDLAELKAALNEIGESAGTVGGELNGLDTTMGQAAEGQRRLYAALNGTFSLTDEGRQKFKDLGVEVLNVPNEKTVQVKTNSPEEIQRLRDLGYTVEALPDGTVKIILDDAAAKASIAALQAPGTKVITIEQRVQAGIDNPALREGAAPYSPESGYVHYASGGSITGGVAGRDSVPILGMPGEHMLTTSDVDKLGGQAGVYRFRAALQAGLVKPMATGGAVEWTDKNEIDLQQAQVAVTQAQEKLTKLENNPKASEADKEQARLKVQEAQLKAQELQNKKDGISTAPAPQAPLPGKVSAEELAIADAEDAVDQANAKRNQVYNDPASTDADKARADRDYQKAQNSLESTKTSKSGSSSSLPESYSAQGIGKAAGEIIATGILSFFGLENSVLSSTNTYNKAANTVYSYYNGTGSSSSGSSSTGTASSTTGGGYSYTPKETTTGTGTGTGTSSKSTTGESTESAGVERWRSTFASVLSALAMPSSWLSLGLAQMSTESGGNQWAQNNSDSNAANGTPSKGLMQVIDPTFARYRSSLYTNNIWDPSANIAAALLYTQARYGSPVGVWGKGQGYRSGGWVTGPGSTTSDSIFAPWLSDKEFVVSADAAAQHGPLLEAINAGQVPSLPAGFGAASSSSTSTSTASTTHDRSVNYWGDNYVMNPEELFRQQDRHVELQSLGPLAAFS</sequence>
<feature type="region of interest" description="Disordered" evidence="2">
    <location>
        <begin position="1105"/>
        <end position="1155"/>
    </location>
</feature>
<feature type="domain" description="Transglycosylase SLT" evidence="3">
    <location>
        <begin position="1269"/>
        <end position="1351"/>
    </location>
</feature>
<dbReference type="InterPro" id="IPR008258">
    <property type="entry name" value="Transglycosylase_SLT_dom_1"/>
</dbReference>
<feature type="compositionally biased region" description="Basic and acidic residues" evidence="2">
    <location>
        <begin position="1119"/>
        <end position="1130"/>
    </location>
</feature>
<evidence type="ECO:0000259" key="3">
    <source>
        <dbReference type="Pfam" id="PF01464"/>
    </source>
</evidence>
<keyword evidence="1" id="KW-0175">Coiled coil</keyword>
<feature type="region of interest" description="Disordered" evidence="2">
    <location>
        <begin position="1202"/>
        <end position="1254"/>
    </location>
</feature>
<proteinExistence type="predicted"/>
<feature type="coiled-coil region" evidence="1">
    <location>
        <begin position="649"/>
        <end position="679"/>
    </location>
</feature>
<keyword evidence="5" id="KW-1185">Reference proteome</keyword>
<dbReference type="Pfam" id="PF01464">
    <property type="entry name" value="SLT"/>
    <property type="match status" value="1"/>
</dbReference>
<dbReference type="EMBL" id="JBIAMX010000029">
    <property type="protein sequence ID" value="MFF0546953.1"/>
    <property type="molecule type" value="Genomic_DNA"/>
</dbReference>
<comment type="caution">
    <text evidence="4">The sequence shown here is derived from an EMBL/GenBank/DDBJ whole genome shotgun (WGS) entry which is preliminary data.</text>
</comment>
<evidence type="ECO:0000313" key="5">
    <source>
        <dbReference type="Proteomes" id="UP001601444"/>
    </source>
</evidence>
<dbReference type="Gene3D" id="1.10.530.10">
    <property type="match status" value="1"/>
</dbReference>
<dbReference type="SUPFAM" id="SSF53955">
    <property type="entry name" value="Lysozyme-like"/>
    <property type="match status" value="1"/>
</dbReference>
<feature type="region of interest" description="Disordered" evidence="2">
    <location>
        <begin position="1065"/>
        <end position="1084"/>
    </location>
</feature>
<evidence type="ECO:0000256" key="2">
    <source>
        <dbReference type="SAM" id="MobiDB-lite"/>
    </source>
</evidence>
<gene>
    <name evidence="4" type="ORF">ACFYTF_29365</name>
</gene>
<dbReference type="CDD" id="cd13402">
    <property type="entry name" value="LT_TF-like"/>
    <property type="match status" value="1"/>
</dbReference>
<evidence type="ECO:0000313" key="4">
    <source>
        <dbReference type="EMBL" id="MFF0546953.1"/>
    </source>
</evidence>
<feature type="region of interest" description="Disordered" evidence="2">
    <location>
        <begin position="1286"/>
        <end position="1308"/>
    </location>
</feature>
<protein>
    <submittedName>
        <fullName evidence="4">Transglycosylase SLT domain-containing protein</fullName>
    </submittedName>
</protein>
<name>A0ABW6PX64_9NOCA</name>
<feature type="compositionally biased region" description="Low complexity" evidence="2">
    <location>
        <begin position="1135"/>
        <end position="1155"/>
    </location>
</feature>
<dbReference type="InterPro" id="IPR023346">
    <property type="entry name" value="Lysozyme-like_dom_sf"/>
</dbReference>
<feature type="compositionally biased region" description="Low complexity" evidence="2">
    <location>
        <begin position="1202"/>
        <end position="1252"/>
    </location>
</feature>
<reference evidence="4 5" key="1">
    <citation type="submission" date="2024-10" db="EMBL/GenBank/DDBJ databases">
        <title>The Natural Products Discovery Center: Release of the First 8490 Sequenced Strains for Exploring Actinobacteria Biosynthetic Diversity.</title>
        <authorList>
            <person name="Kalkreuter E."/>
            <person name="Kautsar S.A."/>
            <person name="Yang D."/>
            <person name="Bader C.D."/>
            <person name="Teijaro C.N."/>
            <person name="Fluegel L."/>
            <person name="Davis C.M."/>
            <person name="Simpson J.R."/>
            <person name="Lauterbach L."/>
            <person name="Steele A.D."/>
            <person name="Gui C."/>
            <person name="Meng S."/>
            <person name="Li G."/>
            <person name="Viehrig K."/>
            <person name="Ye F."/>
            <person name="Su P."/>
            <person name="Kiefer A.F."/>
            <person name="Nichols A."/>
            <person name="Cepeda A.J."/>
            <person name="Yan W."/>
            <person name="Fan B."/>
            <person name="Jiang Y."/>
            <person name="Adhikari A."/>
            <person name="Zheng C.-J."/>
            <person name="Schuster L."/>
            <person name="Cowan T.M."/>
            <person name="Smanski M.J."/>
            <person name="Chevrette M.G."/>
            <person name="De Carvalho L.P.S."/>
            <person name="Shen B."/>
        </authorList>
    </citation>
    <scope>NUCLEOTIDE SEQUENCE [LARGE SCALE GENOMIC DNA]</scope>
    <source>
        <strain evidence="4 5">NPDC004045</strain>
    </source>
</reference>
<evidence type="ECO:0000256" key="1">
    <source>
        <dbReference type="SAM" id="Coils"/>
    </source>
</evidence>